<evidence type="ECO:0000313" key="8">
    <source>
        <dbReference type="Proteomes" id="UP001217089"/>
    </source>
</evidence>
<dbReference type="Pfam" id="PF03109">
    <property type="entry name" value="ABC1"/>
    <property type="match status" value="1"/>
</dbReference>
<comment type="pathway">
    <text evidence="1">Cofactor biosynthesis; ubiquinone biosynthesis.</text>
</comment>
<reference evidence="7 8" key="1">
    <citation type="submission" date="2022-12" db="EMBL/GenBank/DDBJ databases">
        <title>Chromosome-level genome of Tegillarca granosa.</title>
        <authorList>
            <person name="Kim J."/>
        </authorList>
    </citation>
    <scope>NUCLEOTIDE SEQUENCE [LARGE SCALE GENOMIC DNA]</scope>
    <source>
        <strain evidence="7">Teg-2019</strain>
        <tissue evidence="7">Adductor muscle</tissue>
    </source>
</reference>
<keyword evidence="3" id="KW-0808">Transferase</keyword>
<evidence type="ECO:0000256" key="2">
    <source>
        <dbReference type="ARBA" id="ARBA00009670"/>
    </source>
</evidence>
<gene>
    <name evidence="7" type="ORF">KUTeg_013068</name>
</gene>
<protein>
    <recommendedName>
        <fullName evidence="6">ABC1 atypical kinase-like domain-containing protein</fullName>
    </recommendedName>
</protein>
<name>A0ABQ9ESM1_TEGGR</name>
<comment type="caution">
    <text evidence="7">The sequence shown here is derived from an EMBL/GenBank/DDBJ whole genome shotgun (WGS) entry which is preliminary data.</text>
</comment>
<dbReference type="PANTHER" id="PTHR43851:SF3">
    <property type="entry name" value="COENZYME Q8"/>
    <property type="match status" value="1"/>
</dbReference>
<evidence type="ECO:0000313" key="7">
    <source>
        <dbReference type="EMBL" id="KAJ8308194.1"/>
    </source>
</evidence>
<keyword evidence="4" id="KW-0547">Nucleotide-binding</keyword>
<evidence type="ECO:0000256" key="1">
    <source>
        <dbReference type="ARBA" id="ARBA00004749"/>
    </source>
</evidence>
<dbReference type="InterPro" id="IPR004147">
    <property type="entry name" value="ABC1_dom"/>
</dbReference>
<proteinExistence type="inferred from homology"/>
<keyword evidence="5" id="KW-0067">ATP-binding</keyword>
<accession>A0ABQ9ESM1</accession>
<evidence type="ECO:0000256" key="3">
    <source>
        <dbReference type="ARBA" id="ARBA00022679"/>
    </source>
</evidence>
<dbReference type="EMBL" id="JARBDR010000657">
    <property type="protein sequence ID" value="KAJ8308194.1"/>
    <property type="molecule type" value="Genomic_DNA"/>
</dbReference>
<organism evidence="7 8">
    <name type="scientific">Tegillarca granosa</name>
    <name type="common">Malaysian cockle</name>
    <name type="synonym">Anadara granosa</name>
    <dbReference type="NCBI Taxonomy" id="220873"/>
    <lineage>
        <taxon>Eukaryota</taxon>
        <taxon>Metazoa</taxon>
        <taxon>Spiralia</taxon>
        <taxon>Lophotrochozoa</taxon>
        <taxon>Mollusca</taxon>
        <taxon>Bivalvia</taxon>
        <taxon>Autobranchia</taxon>
        <taxon>Pteriomorphia</taxon>
        <taxon>Arcoida</taxon>
        <taxon>Arcoidea</taxon>
        <taxon>Arcidae</taxon>
        <taxon>Tegillarca</taxon>
    </lineage>
</organism>
<evidence type="ECO:0000256" key="4">
    <source>
        <dbReference type="ARBA" id="ARBA00022741"/>
    </source>
</evidence>
<keyword evidence="8" id="KW-1185">Reference proteome</keyword>
<comment type="similarity">
    <text evidence="2">Belongs to the protein kinase superfamily. ADCK protein kinase family.</text>
</comment>
<dbReference type="SUPFAM" id="SSF56112">
    <property type="entry name" value="Protein kinase-like (PK-like)"/>
    <property type="match status" value="1"/>
</dbReference>
<evidence type="ECO:0000259" key="6">
    <source>
        <dbReference type="Pfam" id="PF03109"/>
    </source>
</evidence>
<sequence>MLRKDFGNEQTKQECDDYSFENLYKTILPLSEYSRERKVPSTRIGRVANFGGLAVGLDGGDAILDNNPFLNEANAERIVNTLCRVRGAALKLGQMLSIQDDSFISPEIQKIFDRVRQSADFMPTWQMMKVLNRELGPDWRDKLSTFDDKPFAAASIGQVHKATLLDGRDVAMKIQYPGVAKSINSDINNLMGVLKVWNLLPKGLYVENVMKVAKYELEWEVDYIREAECAQKFRDLLKGDPIFVVPNIINDLSSHQVITSEYIDGFPLDRCVELDQDTRDVIGSSILRLCLHELFVWKFMQTDPNWANFFYNPETPQGNNIYLLDFGASREFSDEFVDMYIKIIKAAAEHDRETVLTGSRDIGFLTGYETKTKQYVMERAHVDAVMVLGEALACDKFDFGIQDTTKRVAEIIPVMAKHRLTPPPEETYSLHRKMSGAFLICAKLGSRVECKKLFDTVWNLHQMNKNEVFS</sequence>
<dbReference type="CDD" id="cd13970">
    <property type="entry name" value="ABC1_ADCK3"/>
    <property type="match status" value="1"/>
</dbReference>
<feature type="domain" description="ABC1 atypical kinase-like" evidence="6">
    <location>
        <begin position="115"/>
        <end position="356"/>
    </location>
</feature>
<dbReference type="InterPro" id="IPR051409">
    <property type="entry name" value="Atypical_kinase_ADCK"/>
</dbReference>
<dbReference type="InterPro" id="IPR034646">
    <property type="entry name" value="ADCK3_dom"/>
</dbReference>
<dbReference type="InterPro" id="IPR011009">
    <property type="entry name" value="Kinase-like_dom_sf"/>
</dbReference>
<dbReference type="Proteomes" id="UP001217089">
    <property type="component" value="Unassembled WGS sequence"/>
</dbReference>
<evidence type="ECO:0000256" key="5">
    <source>
        <dbReference type="ARBA" id="ARBA00022840"/>
    </source>
</evidence>
<dbReference type="PANTHER" id="PTHR43851">
    <property type="match status" value="1"/>
</dbReference>